<dbReference type="EMBL" id="JBHRVV010000001">
    <property type="protein sequence ID" value="MFC3459659.1"/>
    <property type="molecule type" value="Genomic_DNA"/>
</dbReference>
<dbReference type="Gene3D" id="3.40.50.2300">
    <property type="match status" value="1"/>
</dbReference>
<name>A0ABV7PNZ3_9BURK</name>
<protein>
    <submittedName>
        <fullName evidence="4">Two-component system response regulator</fullName>
    </submittedName>
</protein>
<organism evidence="4 5">
    <name type="scientific">Massilia haematophila</name>
    <dbReference type="NCBI Taxonomy" id="457923"/>
    <lineage>
        <taxon>Bacteria</taxon>
        <taxon>Pseudomonadati</taxon>
        <taxon>Pseudomonadota</taxon>
        <taxon>Betaproteobacteria</taxon>
        <taxon>Burkholderiales</taxon>
        <taxon>Oxalobacteraceae</taxon>
        <taxon>Telluria group</taxon>
        <taxon>Massilia</taxon>
    </lineage>
</organism>
<dbReference type="RefSeq" id="WP_312547702.1">
    <property type="nucleotide sequence ID" value="NZ_JBHRVV010000001.1"/>
</dbReference>
<dbReference type="PANTHER" id="PTHR44591:SF3">
    <property type="entry name" value="RESPONSE REGULATORY DOMAIN-CONTAINING PROTEIN"/>
    <property type="match status" value="1"/>
</dbReference>
<sequence>MQVQKIPIAVRLLGFEPGEAARMSAMLCEAPRAGPSYACLHEDSLQEPDLYLVDGENPAALLRLTSMRSMPLALQVGGLDHGLARLARPFDTATLQVTLAQLVAERRRALELLCARGEPPLPERRRRQRLADDSLAVDGPALRQPPRPDQVLIVDKEGAFRDHLARLVGERRLAIAWTDSASTAVRLCDETQVGVAMINTSTPGIDPYALCSAIKAQEGAGRTAVVFLVGKAFPYDTARAHSAGVRGLLDKPVTDRSLVAILARLTSMPA</sequence>
<evidence type="ECO:0000259" key="3">
    <source>
        <dbReference type="PROSITE" id="PS50110"/>
    </source>
</evidence>
<dbReference type="SMART" id="SM00448">
    <property type="entry name" value="REC"/>
    <property type="match status" value="1"/>
</dbReference>
<evidence type="ECO:0000256" key="1">
    <source>
        <dbReference type="ARBA" id="ARBA00022553"/>
    </source>
</evidence>
<evidence type="ECO:0000313" key="5">
    <source>
        <dbReference type="Proteomes" id="UP001595665"/>
    </source>
</evidence>
<dbReference type="CDD" id="cd00156">
    <property type="entry name" value="REC"/>
    <property type="match status" value="1"/>
</dbReference>
<accession>A0ABV7PNZ3</accession>
<proteinExistence type="predicted"/>
<dbReference type="InterPro" id="IPR050595">
    <property type="entry name" value="Bact_response_regulator"/>
</dbReference>
<dbReference type="PANTHER" id="PTHR44591">
    <property type="entry name" value="STRESS RESPONSE REGULATOR PROTEIN 1"/>
    <property type="match status" value="1"/>
</dbReference>
<gene>
    <name evidence="4" type="ORF">ACFOPH_15595</name>
</gene>
<evidence type="ECO:0000313" key="4">
    <source>
        <dbReference type="EMBL" id="MFC3459659.1"/>
    </source>
</evidence>
<dbReference type="InterPro" id="IPR001789">
    <property type="entry name" value="Sig_transdc_resp-reg_receiver"/>
</dbReference>
<keyword evidence="5" id="KW-1185">Reference proteome</keyword>
<keyword evidence="1" id="KW-0597">Phosphoprotein</keyword>
<comment type="caution">
    <text evidence="2">Lacks conserved residue(s) required for the propagation of feature annotation.</text>
</comment>
<dbReference type="InterPro" id="IPR011006">
    <property type="entry name" value="CheY-like_superfamily"/>
</dbReference>
<dbReference type="SUPFAM" id="SSF52172">
    <property type="entry name" value="CheY-like"/>
    <property type="match status" value="1"/>
</dbReference>
<dbReference type="Proteomes" id="UP001595665">
    <property type="component" value="Unassembled WGS sequence"/>
</dbReference>
<dbReference type="PROSITE" id="PS50110">
    <property type="entry name" value="RESPONSE_REGULATORY"/>
    <property type="match status" value="1"/>
</dbReference>
<comment type="caution">
    <text evidence="4">The sequence shown here is derived from an EMBL/GenBank/DDBJ whole genome shotgun (WGS) entry which is preliminary data.</text>
</comment>
<feature type="domain" description="Response regulatory" evidence="3">
    <location>
        <begin position="150"/>
        <end position="266"/>
    </location>
</feature>
<dbReference type="Pfam" id="PF00072">
    <property type="entry name" value="Response_reg"/>
    <property type="match status" value="1"/>
</dbReference>
<evidence type="ECO:0000256" key="2">
    <source>
        <dbReference type="PROSITE-ProRule" id="PRU00169"/>
    </source>
</evidence>
<reference evidence="5" key="1">
    <citation type="journal article" date="2019" name="Int. J. Syst. Evol. Microbiol.">
        <title>The Global Catalogue of Microorganisms (GCM) 10K type strain sequencing project: providing services to taxonomists for standard genome sequencing and annotation.</title>
        <authorList>
            <consortium name="The Broad Institute Genomics Platform"/>
            <consortium name="The Broad Institute Genome Sequencing Center for Infectious Disease"/>
            <person name="Wu L."/>
            <person name="Ma J."/>
        </authorList>
    </citation>
    <scope>NUCLEOTIDE SEQUENCE [LARGE SCALE GENOMIC DNA]</scope>
    <source>
        <strain evidence="5">CCM 7480</strain>
    </source>
</reference>